<dbReference type="Pfam" id="PF01381">
    <property type="entry name" value="HTH_3"/>
    <property type="match status" value="1"/>
</dbReference>
<dbReference type="PANTHER" id="PTHR46797:SF1">
    <property type="entry name" value="METHYLPHOSPHONATE SYNTHASE"/>
    <property type="match status" value="1"/>
</dbReference>
<dbReference type="PANTHER" id="PTHR46797">
    <property type="entry name" value="HTH-TYPE TRANSCRIPTIONAL REGULATOR"/>
    <property type="match status" value="1"/>
</dbReference>
<evidence type="ECO:0000256" key="1">
    <source>
        <dbReference type="ARBA" id="ARBA00023125"/>
    </source>
</evidence>
<sequence>MAKRTPPTMPRAQRQIRDLGERLRAARLRRQMTQAELAARVGVSVPTVGKLERGDPALSLSTMLRVLTALGLDKDIDLLARNDEVGRQLQDSQLRRTNTKREPTP</sequence>
<dbReference type="PROSITE" id="PS50943">
    <property type="entry name" value="HTH_CROC1"/>
    <property type="match status" value="1"/>
</dbReference>
<dbReference type="SUPFAM" id="SSF47413">
    <property type="entry name" value="lambda repressor-like DNA-binding domains"/>
    <property type="match status" value="1"/>
</dbReference>
<dbReference type="GO" id="GO:0003700">
    <property type="term" value="F:DNA-binding transcription factor activity"/>
    <property type="evidence" value="ECO:0007669"/>
    <property type="project" value="TreeGrafter"/>
</dbReference>
<dbReference type="RefSeq" id="WP_053839458.1">
    <property type="nucleotide sequence ID" value="NZ_CP076251.1"/>
</dbReference>
<evidence type="ECO:0000313" key="4">
    <source>
        <dbReference type="EMBL" id="CTP92885.1"/>
    </source>
</evidence>
<dbReference type="InterPro" id="IPR050807">
    <property type="entry name" value="TransReg_Diox_bact_type"/>
</dbReference>
<name>A0A0K3ABK9_9XANT</name>
<reference evidence="4 5" key="1">
    <citation type="submission" date="2015-07" db="EMBL/GenBank/DDBJ databases">
        <authorList>
            <person name="Noorani M."/>
        </authorList>
    </citation>
    <scope>NUCLEOTIDE SEQUENCE [LARGE SCALE GENOMIC DNA]</scope>
    <source>
        <strain evidence="4">LMG730</strain>
    </source>
</reference>
<dbReference type="GO" id="GO:0003677">
    <property type="term" value="F:DNA binding"/>
    <property type="evidence" value="ECO:0007669"/>
    <property type="project" value="UniProtKB-KW"/>
</dbReference>
<dbReference type="InterPro" id="IPR010982">
    <property type="entry name" value="Lambda_DNA-bd_dom_sf"/>
</dbReference>
<feature type="domain" description="HTH cro/C1-type" evidence="3">
    <location>
        <begin position="23"/>
        <end position="79"/>
    </location>
</feature>
<evidence type="ECO:0000313" key="5">
    <source>
        <dbReference type="Proteomes" id="UP000045978"/>
    </source>
</evidence>
<accession>A0A0K3ABK9</accession>
<feature type="region of interest" description="Disordered" evidence="2">
    <location>
        <begin position="83"/>
        <end position="105"/>
    </location>
</feature>
<keyword evidence="1" id="KW-0238">DNA-binding</keyword>
<dbReference type="CDD" id="cd00093">
    <property type="entry name" value="HTH_XRE"/>
    <property type="match status" value="1"/>
</dbReference>
<protein>
    <recommendedName>
        <fullName evidence="3">HTH cro/C1-type domain-containing protein</fullName>
    </recommendedName>
</protein>
<dbReference type="SMART" id="SM00530">
    <property type="entry name" value="HTH_XRE"/>
    <property type="match status" value="1"/>
</dbReference>
<evidence type="ECO:0000256" key="2">
    <source>
        <dbReference type="SAM" id="MobiDB-lite"/>
    </source>
</evidence>
<dbReference type="InterPro" id="IPR001387">
    <property type="entry name" value="Cro/C1-type_HTH"/>
</dbReference>
<gene>
    <name evidence="4" type="ORF">XTPLMG730_3649</name>
</gene>
<dbReference type="Gene3D" id="1.10.260.40">
    <property type="entry name" value="lambda repressor-like DNA-binding domains"/>
    <property type="match status" value="1"/>
</dbReference>
<dbReference type="Proteomes" id="UP000045978">
    <property type="component" value="Unassembled WGS sequence"/>
</dbReference>
<dbReference type="GO" id="GO:0005829">
    <property type="term" value="C:cytosol"/>
    <property type="evidence" value="ECO:0007669"/>
    <property type="project" value="TreeGrafter"/>
</dbReference>
<dbReference type="AlphaFoldDB" id="A0A0K3ABK9"/>
<organism evidence="4 5">
    <name type="scientific">Xanthomonas graminis pv. phlei</name>
    <dbReference type="NCBI Taxonomy" id="487906"/>
    <lineage>
        <taxon>Bacteria</taxon>
        <taxon>Pseudomonadati</taxon>
        <taxon>Pseudomonadota</taxon>
        <taxon>Gammaproteobacteria</taxon>
        <taxon>Lysobacterales</taxon>
        <taxon>Lysobacteraceae</taxon>
        <taxon>Xanthomonas</taxon>
        <taxon>Xanthomonas translucens group</taxon>
        <taxon>Xanthomonas graminis</taxon>
    </lineage>
</organism>
<proteinExistence type="predicted"/>
<dbReference type="EMBL" id="CXOJ01000107">
    <property type="protein sequence ID" value="CTP92885.1"/>
    <property type="molecule type" value="Genomic_DNA"/>
</dbReference>
<evidence type="ECO:0000259" key="3">
    <source>
        <dbReference type="PROSITE" id="PS50943"/>
    </source>
</evidence>